<dbReference type="EMBL" id="CP132303">
    <property type="protein sequence ID" value="WLS00395.1"/>
    <property type="molecule type" value="Genomic_DNA"/>
</dbReference>
<dbReference type="RefSeq" id="WP_306040029.1">
    <property type="nucleotide sequence ID" value="NZ_CP132303.1"/>
</dbReference>
<dbReference type="Gene3D" id="3.30.420.40">
    <property type="match status" value="2"/>
</dbReference>
<dbReference type="SUPFAM" id="SSF53067">
    <property type="entry name" value="Actin-like ATPase domain"/>
    <property type="match status" value="1"/>
</dbReference>
<evidence type="ECO:0000313" key="1">
    <source>
        <dbReference type="EMBL" id="WLS00395.1"/>
    </source>
</evidence>
<organism evidence="1 2">
    <name type="scientific">Shinella sumterensis</name>
    <dbReference type="NCBI Taxonomy" id="1967501"/>
    <lineage>
        <taxon>Bacteria</taxon>
        <taxon>Pseudomonadati</taxon>
        <taxon>Pseudomonadota</taxon>
        <taxon>Alphaproteobacteria</taxon>
        <taxon>Hyphomicrobiales</taxon>
        <taxon>Rhizobiaceae</taxon>
        <taxon>Shinella</taxon>
    </lineage>
</organism>
<geneLocation type="plasmid" evidence="1 2">
    <name>unnamed1</name>
</geneLocation>
<sequence length="233" mass="25054">MTTREDDASPADPVVLSIDVGGSHVKIMTSTHVEERRVESGPAMSAAQMADAVRDLARGWSYDVVSIGYPGPVRENKPSRDPAHLAIGWVGYDFADHFGKPVKVVNDALMQAIGSYEGGRMLFLGLGTGLGTAMILDNVCHPLEVGHLPFRKGGSFEDYVGEPALEKRGKKKWRKAVAAVTECLNAALLPDYIVIGGGNVAHLSDLPGNSVRGDNTRAFAGGFRIWRDAQLRL</sequence>
<dbReference type="AlphaFoldDB" id="A0AA50H6U0"/>
<dbReference type="InterPro" id="IPR043129">
    <property type="entry name" value="ATPase_NBD"/>
</dbReference>
<protein>
    <submittedName>
        <fullName evidence="1">ROK family protein</fullName>
    </submittedName>
</protein>
<keyword evidence="2" id="KW-1185">Reference proteome</keyword>
<reference evidence="1 2" key="1">
    <citation type="submission" date="2023-08" db="EMBL/GenBank/DDBJ databases">
        <title>Pathogen: clinical or host-associated sample.</title>
        <authorList>
            <person name="Hergert J."/>
            <person name="Casey R."/>
            <person name="Wagner J."/>
            <person name="Young E.L."/>
            <person name="Oakeson K.F."/>
        </authorList>
    </citation>
    <scope>NUCLEOTIDE SEQUENCE [LARGE SCALE GENOMIC DNA]</scope>
    <source>
        <strain evidence="1 2">1760953</strain>
        <plasmid evidence="1 2">unnamed1</plasmid>
    </source>
</reference>
<proteinExistence type="predicted"/>
<accession>A0AA50H6U0</accession>
<evidence type="ECO:0000313" key="2">
    <source>
        <dbReference type="Proteomes" id="UP001234585"/>
    </source>
</evidence>
<name>A0AA50H6U0_9HYPH</name>
<gene>
    <name evidence="1" type="ORF">Q9313_20240</name>
</gene>
<dbReference type="Proteomes" id="UP001234585">
    <property type="component" value="Plasmid unnamed1"/>
</dbReference>
<keyword evidence="1" id="KW-0614">Plasmid</keyword>